<reference evidence="2 3" key="1">
    <citation type="submission" date="2013-12" db="EMBL/GenBank/DDBJ databases">
        <title>Draft genome of the parsitic nematode Ancylostoma duodenale.</title>
        <authorList>
            <person name="Mitreva M."/>
        </authorList>
    </citation>
    <scope>NUCLEOTIDE SEQUENCE [LARGE SCALE GENOMIC DNA]</scope>
    <source>
        <strain evidence="2 3">Zhejiang</strain>
    </source>
</reference>
<dbReference type="Proteomes" id="UP000054047">
    <property type="component" value="Unassembled WGS sequence"/>
</dbReference>
<name>A0A0C2GEG6_9BILA</name>
<proteinExistence type="predicted"/>
<evidence type="ECO:0000256" key="1">
    <source>
        <dbReference type="SAM" id="MobiDB-lite"/>
    </source>
</evidence>
<dbReference type="AlphaFoldDB" id="A0A0C2GEG6"/>
<protein>
    <submittedName>
        <fullName evidence="2">Uncharacterized protein</fullName>
    </submittedName>
</protein>
<dbReference type="EMBL" id="KN737357">
    <property type="protein sequence ID" value="KIH55431.1"/>
    <property type="molecule type" value="Genomic_DNA"/>
</dbReference>
<feature type="region of interest" description="Disordered" evidence="1">
    <location>
        <begin position="41"/>
        <end position="124"/>
    </location>
</feature>
<sequence length="153" mass="17722">MKICVKVIVFVHDKSILVYTFKNAAKYDEVRARHVAVTNQLREKRTKKRRAVRSEVSETAESAPPRSYSEQSSPQVSAPPSPRPQQTQQQRRPVIDDDMGIARPPSSHRHRHERQSPDRDRPNQMTPKQQLLLLDHIIICPALRCVKISMREQ</sequence>
<evidence type="ECO:0000313" key="3">
    <source>
        <dbReference type="Proteomes" id="UP000054047"/>
    </source>
</evidence>
<gene>
    <name evidence="2" type="ORF">ANCDUO_14412</name>
</gene>
<organism evidence="2 3">
    <name type="scientific">Ancylostoma duodenale</name>
    <dbReference type="NCBI Taxonomy" id="51022"/>
    <lineage>
        <taxon>Eukaryota</taxon>
        <taxon>Metazoa</taxon>
        <taxon>Ecdysozoa</taxon>
        <taxon>Nematoda</taxon>
        <taxon>Chromadorea</taxon>
        <taxon>Rhabditida</taxon>
        <taxon>Rhabditina</taxon>
        <taxon>Rhabditomorpha</taxon>
        <taxon>Strongyloidea</taxon>
        <taxon>Ancylostomatidae</taxon>
        <taxon>Ancylostomatinae</taxon>
        <taxon>Ancylostoma</taxon>
    </lineage>
</organism>
<evidence type="ECO:0000313" key="2">
    <source>
        <dbReference type="EMBL" id="KIH55431.1"/>
    </source>
</evidence>
<accession>A0A0C2GEG6</accession>
<keyword evidence="3" id="KW-1185">Reference proteome</keyword>